<dbReference type="OrthoDB" id="5422038at2"/>
<keyword evidence="1" id="KW-1133">Transmembrane helix</keyword>
<evidence type="ECO:0000256" key="1">
    <source>
        <dbReference type="SAM" id="Phobius"/>
    </source>
</evidence>
<dbReference type="RefSeq" id="WP_133392520.1">
    <property type="nucleotide sequence ID" value="NZ_SMTG01000002.1"/>
</dbReference>
<evidence type="ECO:0000313" key="2">
    <source>
        <dbReference type="EMBL" id="TDK33005.1"/>
    </source>
</evidence>
<reference evidence="2 3" key="1">
    <citation type="submission" date="2019-03" db="EMBL/GenBank/DDBJ databases">
        <title>Luteimonas zhaokaii sp.nov., isolated from the rectal contents of Plateau pika in Yushu, Qinghai Province, China.</title>
        <authorList>
            <person name="Zhang G."/>
        </authorList>
    </citation>
    <scope>NUCLEOTIDE SEQUENCE [LARGE SCALE GENOMIC DNA]</scope>
    <source>
        <strain evidence="2 3">THG-MD21</strain>
    </source>
</reference>
<comment type="caution">
    <text evidence="2">The sequence shown here is derived from an EMBL/GenBank/DDBJ whole genome shotgun (WGS) entry which is preliminary data.</text>
</comment>
<dbReference type="AlphaFoldDB" id="A0A4R5UCK7"/>
<keyword evidence="1" id="KW-0812">Transmembrane</keyword>
<keyword evidence="3" id="KW-1185">Reference proteome</keyword>
<keyword evidence="1" id="KW-0472">Membrane</keyword>
<proteinExistence type="predicted"/>
<evidence type="ECO:0000313" key="3">
    <source>
        <dbReference type="Proteomes" id="UP000295543"/>
    </source>
</evidence>
<gene>
    <name evidence="2" type="ORF">E2F49_02830</name>
</gene>
<protein>
    <submittedName>
        <fullName evidence="2">Uncharacterized protein</fullName>
    </submittedName>
</protein>
<sequence>MSERDDDWFPAKRFGYGWGLPRRWQGWVVLLVYVGTLIGCAARFPPSDAPLAFGICVAVATALLITVCALKGEAPSWRGKR</sequence>
<accession>A0A4R5UCK7</accession>
<dbReference type="Proteomes" id="UP000295543">
    <property type="component" value="Unassembled WGS sequence"/>
</dbReference>
<dbReference type="EMBL" id="SMTG01000002">
    <property type="protein sequence ID" value="TDK33005.1"/>
    <property type="molecule type" value="Genomic_DNA"/>
</dbReference>
<feature type="transmembrane region" description="Helical" evidence="1">
    <location>
        <begin position="27"/>
        <end position="45"/>
    </location>
</feature>
<feature type="transmembrane region" description="Helical" evidence="1">
    <location>
        <begin position="51"/>
        <end position="70"/>
    </location>
</feature>
<name>A0A4R5UCK7_9GAMM</name>
<organism evidence="2 3">
    <name type="scientific">Luteimonas terrae</name>
    <dbReference type="NCBI Taxonomy" id="1530191"/>
    <lineage>
        <taxon>Bacteria</taxon>
        <taxon>Pseudomonadati</taxon>
        <taxon>Pseudomonadota</taxon>
        <taxon>Gammaproteobacteria</taxon>
        <taxon>Lysobacterales</taxon>
        <taxon>Lysobacteraceae</taxon>
        <taxon>Luteimonas</taxon>
    </lineage>
</organism>